<reference evidence="3 4" key="1">
    <citation type="journal article" date="2015" name="MBio">
        <title>Genome-Resolved Metagenomic Analysis Reveals Roles for Candidate Phyla and Other Microbial Community Members in Biogeochemical Transformations in Oil Reservoirs.</title>
        <authorList>
            <person name="Hu P."/>
            <person name="Tom L."/>
            <person name="Singh A."/>
            <person name="Thomas B.C."/>
            <person name="Baker B.J."/>
            <person name="Piceno Y.M."/>
            <person name="Andersen G.L."/>
            <person name="Banfield J.F."/>
        </authorList>
    </citation>
    <scope>NUCLEOTIDE SEQUENCE [LARGE SCALE GENOMIC DNA]</scope>
    <source>
        <strain evidence="3">46_16</strain>
    </source>
</reference>
<dbReference type="Pfam" id="PF14353">
    <property type="entry name" value="CpXC"/>
    <property type="match status" value="1"/>
</dbReference>
<evidence type="ECO:0000313" key="4">
    <source>
        <dbReference type="Proteomes" id="UP000064249"/>
    </source>
</evidence>
<feature type="coiled-coil region" evidence="1">
    <location>
        <begin position="278"/>
        <end position="305"/>
    </location>
</feature>
<gene>
    <name evidence="3" type="ORF">XD73_0089</name>
</gene>
<evidence type="ECO:0000256" key="1">
    <source>
        <dbReference type="SAM" id="Coils"/>
    </source>
</evidence>
<dbReference type="InterPro" id="IPR025682">
    <property type="entry name" value="CpXC_dom"/>
</dbReference>
<evidence type="ECO:0000313" key="3">
    <source>
        <dbReference type="EMBL" id="KUK47020.1"/>
    </source>
</evidence>
<accession>A0A117LH73</accession>
<dbReference type="EMBL" id="LGFU01000002">
    <property type="protein sequence ID" value="KUK47020.1"/>
    <property type="molecule type" value="Genomic_DNA"/>
</dbReference>
<organism evidence="3 4">
    <name type="scientific">Anaerolinea thermophila</name>
    <dbReference type="NCBI Taxonomy" id="167964"/>
    <lineage>
        <taxon>Bacteria</taxon>
        <taxon>Bacillati</taxon>
        <taxon>Chloroflexota</taxon>
        <taxon>Anaerolineae</taxon>
        <taxon>Anaerolineales</taxon>
        <taxon>Anaerolineaceae</taxon>
        <taxon>Anaerolinea</taxon>
    </lineage>
</organism>
<dbReference type="Proteomes" id="UP000064249">
    <property type="component" value="Unassembled WGS sequence"/>
</dbReference>
<proteinExistence type="predicted"/>
<comment type="caution">
    <text evidence="3">The sequence shown here is derived from an EMBL/GenBank/DDBJ whole genome shotgun (WGS) entry which is preliminary data.</text>
</comment>
<name>A0A117LH73_9CHLR</name>
<feature type="domain" description="CpXC" evidence="2">
    <location>
        <begin position="6"/>
        <end position="135"/>
    </location>
</feature>
<sequence>MPKTQVACPQCHQPNIVEIQQIFDQSQDPTAKQKLLNGAVNVIQCPTCGYSGMIGTPIVYHDPEKELLLTFFPPESNIPLNEQEKQLGPLINKVIDSLPPEKRKAYVLQPQSMLTFQTLIEKILEADGITKEMIEDQQKKIRLIQRLLTIPDAELEITIEQEKDQFDMPFFALFSRLMQSAVAQKDNQAVKKLEQVQNILFEKTETGKELYKSSQQTQQALKALQEAGKDGGLTREKLLDVILNAKSDTEIATIVSLARNGMDYTFFQLLSQKIDDATEKEKTRLTELREKLLDLTSEIDKHVQEEYSQTKRLLDKIIQAQDIEAETEKNLENITELFLQVVEDEIANARKQADLDRIQKLERVMIVIQKAMEPPAEVKLIEDMLALQDQAALDAFLEEHQDKITPEFIQLLNSIISQAGNENEGDENLQEIKDLYQKVLRFSMKKNLSGK</sequence>
<protein>
    <recommendedName>
        <fullName evidence="2">CpXC domain-containing protein</fullName>
    </recommendedName>
</protein>
<evidence type="ECO:0000259" key="2">
    <source>
        <dbReference type="Pfam" id="PF14353"/>
    </source>
</evidence>
<keyword evidence="1" id="KW-0175">Coiled coil</keyword>
<dbReference type="AlphaFoldDB" id="A0A117LH73"/>